<proteinExistence type="inferred from homology"/>
<evidence type="ECO:0000256" key="1">
    <source>
        <dbReference type="RuleBase" id="RU363076"/>
    </source>
</evidence>
<dbReference type="GO" id="GO:0005886">
    <property type="term" value="C:plasma membrane"/>
    <property type="evidence" value="ECO:0007669"/>
    <property type="project" value="UniProtKB-SubCell"/>
</dbReference>
<dbReference type="Proteomes" id="UP000053941">
    <property type="component" value="Unassembled WGS sequence"/>
</dbReference>
<dbReference type="EMBL" id="LIAS01000121">
    <property type="protein sequence ID" value="KRO30434.1"/>
    <property type="molecule type" value="Genomic_DNA"/>
</dbReference>
<dbReference type="AlphaFoldDB" id="A0A0R2P0A0"/>
<organism evidence="2 3">
    <name type="scientific">Actinobacteria bacterium BACL2 MAG-120802-bin41</name>
    <dbReference type="NCBI Taxonomy" id="1655568"/>
    <lineage>
        <taxon>Bacteria</taxon>
        <taxon>Bacillati</taxon>
        <taxon>Actinomycetota</taxon>
        <taxon>Actinomycetes</taxon>
        <taxon>Actinomycetes incertae sedis</taxon>
        <taxon>ac1 cluster</taxon>
    </lineage>
</organism>
<keyword evidence="1" id="KW-0472">Membrane</keyword>
<comment type="caution">
    <text evidence="2">The sequence shown here is derived from an EMBL/GenBank/DDBJ whole genome shotgun (WGS) entry which is preliminary data.</text>
</comment>
<sequence>MKISKRELPSKIGAALIVLILCATFIRLGFWQLDRAGEFQELQKPYIERPVINLTQVAIPGENLSDDSINQIVQFSGRYLDQYIAPNQEDKYGVKSEWVVGLLEVDSGGAILVVRSTSNTELPSGDVEITGRLFNRQFDDRAGKSSSQLSRIDPALLVASYDQKLFDGFVLAQSESINGIELDIKRLELDPAKPSVPGYYWQHISYVVIWWLMALVVLFLPFYQVSRKRQGYERGN</sequence>
<comment type="similarity">
    <text evidence="1">Belongs to the SURF1 family.</text>
</comment>
<protein>
    <recommendedName>
        <fullName evidence="1">SURF1-like protein</fullName>
    </recommendedName>
</protein>
<name>A0A0R2P0A0_9ACTN</name>
<dbReference type="InterPro" id="IPR002994">
    <property type="entry name" value="Surf1/Shy1"/>
</dbReference>
<comment type="subcellular location">
    <subcellularLocation>
        <location evidence="1">Cell membrane</location>
        <topology evidence="1">Multi-pass membrane protein</topology>
    </subcellularLocation>
</comment>
<reference evidence="2 3" key="1">
    <citation type="submission" date="2015-10" db="EMBL/GenBank/DDBJ databases">
        <title>Metagenome-Assembled Genomes uncover a global brackish microbiome.</title>
        <authorList>
            <person name="Hugerth L.W."/>
            <person name="Larsson J."/>
            <person name="Alneberg J."/>
            <person name="Lindh M.V."/>
            <person name="Legrand C."/>
            <person name="Pinhassi J."/>
            <person name="Andersson A.F."/>
        </authorList>
    </citation>
    <scope>NUCLEOTIDE SEQUENCE [LARGE SCALE GENOMIC DNA]</scope>
    <source>
        <strain evidence="2">BACL2 MAG-120802-bin41</strain>
    </source>
</reference>
<accession>A0A0R2P0A0</accession>
<keyword evidence="1" id="KW-1003">Cell membrane</keyword>
<evidence type="ECO:0000313" key="3">
    <source>
        <dbReference type="Proteomes" id="UP000053941"/>
    </source>
</evidence>
<dbReference type="CDD" id="cd06662">
    <property type="entry name" value="SURF1"/>
    <property type="match status" value="1"/>
</dbReference>
<evidence type="ECO:0000313" key="2">
    <source>
        <dbReference type="EMBL" id="KRO30434.1"/>
    </source>
</evidence>
<keyword evidence="1" id="KW-1133">Transmembrane helix</keyword>
<dbReference type="Pfam" id="PF02104">
    <property type="entry name" value="SURF1"/>
    <property type="match status" value="1"/>
</dbReference>
<feature type="transmembrane region" description="Helical" evidence="1">
    <location>
        <begin position="12"/>
        <end position="33"/>
    </location>
</feature>
<feature type="transmembrane region" description="Helical" evidence="1">
    <location>
        <begin position="204"/>
        <end position="223"/>
    </location>
</feature>
<gene>
    <name evidence="2" type="ORF">ABR60_05150</name>
</gene>
<keyword evidence="1" id="KW-0812">Transmembrane</keyword>